<dbReference type="EMBL" id="CP001814">
    <property type="protein sequence ID" value="ACZ86594.1"/>
    <property type="molecule type" value="Genomic_DNA"/>
</dbReference>
<reference evidence="1 2" key="1">
    <citation type="journal article" date="2010" name="Stand. Genomic Sci.">
        <title>Complete genome sequence of Streptosporangium roseum type strain (NI 9100).</title>
        <authorList>
            <person name="Nolan M."/>
            <person name="Sikorski J."/>
            <person name="Jando M."/>
            <person name="Lucas S."/>
            <person name="Lapidus A."/>
            <person name="Glavina Del Rio T."/>
            <person name="Chen F."/>
            <person name="Tice H."/>
            <person name="Pitluck S."/>
            <person name="Cheng J.F."/>
            <person name="Chertkov O."/>
            <person name="Sims D."/>
            <person name="Meincke L."/>
            <person name="Brettin T."/>
            <person name="Han C."/>
            <person name="Detter J.C."/>
            <person name="Bruce D."/>
            <person name="Goodwin L."/>
            <person name="Land M."/>
            <person name="Hauser L."/>
            <person name="Chang Y.J."/>
            <person name="Jeffries C.D."/>
            <person name="Ivanova N."/>
            <person name="Mavromatis K."/>
            <person name="Mikhailova N."/>
            <person name="Chen A."/>
            <person name="Palaniappan K."/>
            <person name="Chain P."/>
            <person name="Rohde M."/>
            <person name="Goker M."/>
            <person name="Bristow J."/>
            <person name="Eisen J.A."/>
            <person name="Markowitz V."/>
            <person name="Hugenholtz P."/>
            <person name="Kyrpides N.C."/>
            <person name="Klenk H.P."/>
        </authorList>
    </citation>
    <scope>NUCLEOTIDE SEQUENCE [LARGE SCALE GENOMIC DNA]</scope>
    <source>
        <strain evidence="2">ATCC 12428 / DSM 43021 / JCM 3005 / NI 9100</strain>
    </source>
</reference>
<dbReference type="AlphaFoldDB" id="D2AS67"/>
<protein>
    <recommendedName>
        <fullName evidence="3">Bacilysin biosynthesis protein BacA</fullName>
    </recommendedName>
</protein>
<evidence type="ECO:0008006" key="3">
    <source>
        <dbReference type="Google" id="ProtNLM"/>
    </source>
</evidence>
<dbReference type="HOGENOM" id="CLU_109848_0_1_11"/>
<proteinExistence type="predicted"/>
<dbReference type="KEGG" id="sro:Sros_3665"/>
<keyword evidence="2" id="KW-1185">Reference proteome</keyword>
<dbReference type="SUPFAM" id="SSF53850">
    <property type="entry name" value="Periplasmic binding protein-like II"/>
    <property type="match status" value="1"/>
</dbReference>
<accession>D2AS67</accession>
<gene>
    <name evidence="1" type="ordered locus">Sros_3665</name>
</gene>
<name>D2AS67_STRRD</name>
<dbReference type="eggNOG" id="COG0077">
    <property type="taxonomic scope" value="Bacteria"/>
</dbReference>
<dbReference type="STRING" id="479432.Sros_3665"/>
<evidence type="ECO:0000313" key="2">
    <source>
        <dbReference type="Proteomes" id="UP000002029"/>
    </source>
</evidence>
<evidence type="ECO:0000313" key="1">
    <source>
        <dbReference type="EMBL" id="ACZ86594.1"/>
    </source>
</evidence>
<dbReference type="RefSeq" id="WP_012890337.1">
    <property type="nucleotide sequence ID" value="NC_013595.1"/>
</dbReference>
<organism evidence="1 2">
    <name type="scientific">Streptosporangium roseum (strain ATCC 12428 / DSM 43021 / JCM 3005 / KCTC 9067 / NCIMB 10171 / NRRL 2505 / NI 9100)</name>
    <dbReference type="NCBI Taxonomy" id="479432"/>
    <lineage>
        <taxon>Bacteria</taxon>
        <taxon>Bacillati</taxon>
        <taxon>Actinomycetota</taxon>
        <taxon>Actinomycetes</taxon>
        <taxon>Streptosporangiales</taxon>
        <taxon>Streptosporangiaceae</taxon>
        <taxon>Streptosporangium</taxon>
    </lineage>
</organism>
<sequence length="187" mass="19998">MRRSGAKRIATLGPERTSSELAADYILERFLGASGGSVNLHPSFEEAFDSVLAGHDDLLVVPHAYGNINYFYTEPRAAVRYIFLHETPPYGLVTRRGWVTGGGAGLTVACHSAVLPLLERMLERAGHRGAEITVMNASSNSVAAQSVHDGLADMAITNGSSADHYGLEFAAVHGPLDLSWTVFSGKD</sequence>
<dbReference type="Proteomes" id="UP000002029">
    <property type="component" value="Chromosome"/>
</dbReference>